<evidence type="ECO:0000313" key="1">
    <source>
        <dbReference type="EMBL" id="KXH66996.1"/>
    </source>
</evidence>
<reference evidence="1 2" key="1">
    <citation type="submission" date="2014-02" db="EMBL/GenBank/DDBJ databases">
        <title>The genome sequence of Colletotrichum salicis CBS 607.94.</title>
        <authorList>
            <person name="Baroncelli R."/>
            <person name="Thon M.R."/>
        </authorList>
    </citation>
    <scope>NUCLEOTIDE SEQUENCE [LARGE SCALE GENOMIC DNA]</scope>
    <source>
        <strain evidence="1 2">CBS 607.94</strain>
    </source>
</reference>
<name>A0A135V2V1_9PEZI</name>
<dbReference type="AlphaFoldDB" id="A0A135V2V1"/>
<protein>
    <submittedName>
        <fullName evidence="1">Uncharacterized protein</fullName>
    </submittedName>
</protein>
<dbReference type="EMBL" id="JFFI01000562">
    <property type="protein sequence ID" value="KXH66996.1"/>
    <property type="molecule type" value="Genomic_DNA"/>
</dbReference>
<dbReference type="PANTHER" id="PTHR39603">
    <property type="entry name" value="CYANOVIRIN-N DOMAIN-CONTAINING PROTEIN"/>
    <property type="match status" value="1"/>
</dbReference>
<dbReference type="OrthoDB" id="2112446at2759"/>
<proteinExistence type="predicted"/>
<sequence>MRIQFLVPEPAFFANSTSFNSGATLNVQRTSRCGKRVILSTNVLLSDFQRHINDGISTRINSSMPDTQLCVSSLDHRLDSSSLEQPRTTSFSHKMVNFIRAAGLLALLPLIAAAPTAEASEQNVPFSFEKWAEDIIANPNGQHPSPEEAMALAFNQTSSDGLEKRQQDVSCTFNDNDNAASVADAVWCIDFIAARANVQCKAVVSATVFCHRGQAQIAGVATGGNPPKDTSSLCGNVARSAGQIMDACTRGSLVFGQNNAWGNGNMRVHIRR</sequence>
<organism evidence="1 2">
    <name type="scientific">Colletotrichum salicis</name>
    <dbReference type="NCBI Taxonomy" id="1209931"/>
    <lineage>
        <taxon>Eukaryota</taxon>
        <taxon>Fungi</taxon>
        <taxon>Dikarya</taxon>
        <taxon>Ascomycota</taxon>
        <taxon>Pezizomycotina</taxon>
        <taxon>Sordariomycetes</taxon>
        <taxon>Hypocreomycetidae</taxon>
        <taxon>Glomerellales</taxon>
        <taxon>Glomerellaceae</taxon>
        <taxon>Colletotrichum</taxon>
        <taxon>Colletotrichum acutatum species complex</taxon>
    </lineage>
</organism>
<dbReference type="Proteomes" id="UP000070121">
    <property type="component" value="Unassembled WGS sequence"/>
</dbReference>
<dbReference type="PANTHER" id="PTHR39603:SF1">
    <property type="entry name" value="CYANOVIRIN-N DOMAIN-CONTAINING PROTEIN"/>
    <property type="match status" value="1"/>
</dbReference>
<accession>A0A135V2V1</accession>
<comment type="caution">
    <text evidence="1">The sequence shown here is derived from an EMBL/GenBank/DDBJ whole genome shotgun (WGS) entry which is preliminary data.</text>
</comment>
<keyword evidence="2" id="KW-1185">Reference proteome</keyword>
<evidence type="ECO:0000313" key="2">
    <source>
        <dbReference type="Proteomes" id="UP000070121"/>
    </source>
</evidence>
<dbReference type="STRING" id="1209931.A0A135V2V1"/>
<gene>
    <name evidence="1" type="ORF">CSAL01_07701</name>
</gene>